<reference evidence="1 2" key="1">
    <citation type="submission" date="2019-02" db="EMBL/GenBank/DDBJ databases">
        <title>Isolation of virulent Lactobacillus brevis phages.</title>
        <authorList>
            <person name="Feyereisen M."/>
            <person name="Mahony J."/>
            <person name="O'Sullivan T."/>
            <person name="van Sinderen D."/>
        </authorList>
    </citation>
    <scope>NUCLEOTIDE SEQUENCE [LARGE SCALE GENOMIC DNA]</scope>
</reference>
<accession>A0A4Y5FEX4</accession>
<dbReference type="Pfam" id="PF24608">
    <property type="entry name" value="PDDEXK_15"/>
    <property type="match status" value="1"/>
</dbReference>
<proteinExistence type="predicted"/>
<sequence>MAAINGHNRHVKGSGYERTIAKILTKWTGVSYSRTMASGAAGSEHGSDARLIGDIFSPIGYPDPFNYECKNHEDVTLKNIVWGTGELKQFMEQVITDAHRADTIPVLIMHINREADYVMLPYSNRLYNSLYNKSKVTFRTYSTYQDKRLEQITGVDWLVTTMDDLTNLNCTEVFNTYSAIQREMGAYWWEHVTSTASKGEDEWNAVSEQTSNIIEMNLEGNNDETD</sequence>
<organism evidence="1 2">
    <name type="scientific">Lactobacillus phage 3-521</name>
    <dbReference type="NCBI Taxonomy" id="2510943"/>
    <lineage>
        <taxon>Viruses</taxon>
        <taxon>Duplodnaviria</taxon>
        <taxon>Heunggongvirae</taxon>
        <taxon>Uroviricota</taxon>
        <taxon>Caudoviricetes</taxon>
        <taxon>Herelleviridae</taxon>
        <taxon>Watanabevirus</taxon>
        <taxon>Watanabevirus wv3521</taxon>
    </lineage>
</organism>
<evidence type="ECO:0000313" key="2">
    <source>
        <dbReference type="Proteomes" id="UP000309991"/>
    </source>
</evidence>
<gene>
    <name evidence="1" type="ORF">UCC3521_0094</name>
</gene>
<dbReference type="Proteomes" id="UP000309991">
    <property type="component" value="Segment"/>
</dbReference>
<evidence type="ECO:0000313" key="1">
    <source>
        <dbReference type="EMBL" id="QBJ03632.1"/>
    </source>
</evidence>
<protein>
    <submittedName>
        <fullName evidence="1">Holliday junction resolvase</fullName>
    </submittedName>
</protein>
<dbReference type="EMBL" id="MK504444">
    <property type="protein sequence ID" value="QBJ03632.1"/>
    <property type="molecule type" value="Genomic_DNA"/>
</dbReference>
<keyword evidence="2" id="KW-1185">Reference proteome</keyword>
<name>A0A4Y5FEX4_9CAUD</name>
<dbReference type="InterPro" id="IPR056931">
    <property type="entry name" value="D14-like"/>
</dbReference>